<dbReference type="EMBL" id="KZ155826">
    <property type="protein sequence ID" value="OUS44020.1"/>
    <property type="molecule type" value="Genomic_DNA"/>
</dbReference>
<reference evidence="6" key="1">
    <citation type="submission" date="2017-04" db="EMBL/GenBank/DDBJ databases">
        <title>Population genomics of picophytoplankton unveils novel chromosome hypervariability.</title>
        <authorList>
            <consortium name="DOE Joint Genome Institute"/>
            <person name="Blanc-Mathieu R."/>
            <person name="Krasovec M."/>
            <person name="Hebrard M."/>
            <person name="Yau S."/>
            <person name="Desgranges E."/>
            <person name="Martin J."/>
            <person name="Schackwitz W."/>
            <person name="Kuo A."/>
            <person name="Salin G."/>
            <person name="Donnadieu C."/>
            <person name="Desdevises Y."/>
            <person name="Sanchez-Ferandin S."/>
            <person name="Moreau H."/>
            <person name="Rivals E."/>
            <person name="Grigoriev I.V."/>
            <person name="Grimsley N."/>
            <person name="Eyre-Walker A."/>
            <person name="Piganeau G."/>
        </authorList>
    </citation>
    <scope>NUCLEOTIDE SEQUENCE [LARGE SCALE GENOMIC DNA]</scope>
    <source>
        <strain evidence="6">RCC 1115</strain>
    </source>
</reference>
<evidence type="ECO:0000256" key="4">
    <source>
        <dbReference type="SAM" id="MobiDB-lite"/>
    </source>
</evidence>
<name>A0A1Y5I3C6_OSTTA</name>
<dbReference type="InterPro" id="IPR002562">
    <property type="entry name" value="3'-5'_exonuclease_dom"/>
</dbReference>
<dbReference type="InterPro" id="IPR036397">
    <property type="entry name" value="RNaseH_sf"/>
</dbReference>
<dbReference type="Proteomes" id="UP000195557">
    <property type="component" value="Unassembled WGS sequence"/>
</dbReference>
<proteinExistence type="predicted"/>
<dbReference type="PANTHER" id="PTHR47765">
    <property type="entry name" value="3'-5' EXONUCLEASE DOMAIN-CONTAINING PROTEIN"/>
    <property type="match status" value="1"/>
</dbReference>
<feature type="compositionally biased region" description="Gly residues" evidence="4">
    <location>
        <begin position="11"/>
        <end position="21"/>
    </location>
</feature>
<dbReference type="Pfam" id="PF01612">
    <property type="entry name" value="DNA_pol_A_exo1"/>
    <property type="match status" value="1"/>
</dbReference>
<dbReference type="InterPro" id="IPR052408">
    <property type="entry name" value="Exonuclease_MUT-7-like"/>
</dbReference>
<feature type="compositionally biased region" description="Low complexity" evidence="4">
    <location>
        <begin position="284"/>
        <end position="303"/>
    </location>
</feature>
<evidence type="ECO:0000256" key="1">
    <source>
        <dbReference type="ARBA" id="ARBA00022722"/>
    </source>
</evidence>
<keyword evidence="2" id="KW-0378">Hydrolase</keyword>
<dbReference type="InterPro" id="IPR037432">
    <property type="entry name" value="Mut-7_DEDDy_dom"/>
</dbReference>
<accession>A0A1Y5I3C6</accession>
<dbReference type="AlphaFoldDB" id="A0A1Y5I3C6"/>
<evidence type="ECO:0000256" key="2">
    <source>
        <dbReference type="ARBA" id="ARBA00022801"/>
    </source>
</evidence>
<dbReference type="Pfam" id="PF05991">
    <property type="entry name" value="NYN_YacP"/>
    <property type="match status" value="1"/>
</dbReference>
<evidence type="ECO:0000313" key="6">
    <source>
        <dbReference type="EMBL" id="OUS44020.1"/>
    </source>
</evidence>
<dbReference type="SMART" id="SM00474">
    <property type="entry name" value="35EXOc"/>
    <property type="match status" value="1"/>
</dbReference>
<dbReference type="GO" id="GO:0008408">
    <property type="term" value="F:3'-5' exonuclease activity"/>
    <property type="evidence" value="ECO:0007669"/>
    <property type="project" value="InterPro"/>
</dbReference>
<feature type="region of interest" description="Disordered" evidence="4">
    <location>
        <begin position="1"/>
        <end position="36"/>
    </location>
</feature>
<dbReference type="InterPro" id="IPR012337">
    <property type="entry name" value="RNaseH-like_sf"/>
</dbReference>
<dbReference type="CDD" id="cd06146">
    <property type="entry name" value="mut-7_like_exo"/>
    <property type="match status" value="1"/>
</dbReference>
<keyword evidence="1" id="KW-0540">Nuclease</keyword>
<sequence>MVRRTRERESGGAGGGGGAGTRGRMTDKAEGAAFRPARDGAYEAELRRRRGEARAEARRVGELEAYGGVGTAPVLLIDGYNVCGLGEDGVEAASEAFAKGDMDAARVALTNAVVDFKSFSGYRVVLVWDADRTKDKDEDEIEGDLDADGFQVVYSVKNDADSWIEARVAKEKEIDENKAVYVATSDGALSSIARGSGAYVITAKAFVEELRRATSEEREILEDVAIAARWNSSKKMSKIGVKGDDVKRKLLEMYKTAPSMELPVNAPRGDFKRQSEASKSTKQAPKAPNARARAVASDAPAQPSSGRLKSFATLPNVPAERVRWVDDVEGLRAATEAVRALGGSGEASTSARAPPCIGLDAEWRPGDNTPVALLQIATRGEVFLVDLLATAPRSAGEALNDATDELLQAVLWSEDVYKLGFSFAYDIKRMKASYSHLKVWSERSKNLVDVKQLAFASSPSKMSLRCGLAVLTRQVTGFTLDKKEQCSDWGKRPLTEGQIAYAAADGHSLCLIFDKCLEMILDEAEIPRVLREVIDLGEPLRGLPRTVKKIRVKAQKNAKKAAKRGGQGKMCQFARETPIEKATADVVNSLDSVGMTLSGGRKGAVELLSPDVPIRSKNDGRNVDTWANAVSVFISVGKPQTKGPTSFWEKDGELYMKWDGRSAGALEDDVERVRRSKSAEFTGESSGPALTDNALLFMRRPPGQFVFCGRLEALEGDDSSGESPVLTRLVDAERLRASDTYFQLIERFFIVRGEGCLSCKFKNHKLSKKFDRLISNRLRGTLVDASGTDEELLRRLRGHRAVVIDNLHVDTIRNEAALFLPLHVVFASVLGETPVLRLHNLLATRELVLGAAERLDGLVRVHILRTNGQHDLANRHPRGDTLRGAVRTTHTRLQAIRPGARQHLVDAQNVERVQAHAKVEAFLTSLGHHVLVRRNTAGFHRLGADLFLLETVMGAK</sequence>
<protein>
    <submittedName>
        <fullName evidence="6">Putative exonuclease</fullName>
    </submittedName>
</protein>
<organism evidence="6">
    <name type="scientific">Ostreococcus tauri</name>
    <name type="common">Marine green alga</name>
    <dbReference type="NCBI Taxonomy" id="70448"/>
    <lineage>
        <taxon>Eukaryota</taxon>
        <taxon>Viridiplantae</taxon>
        <taxon>Chlorophyta</taxon>
        <taxon>Mamiellophyceae</taxon>
        <taxon>Mamiellales</taxon>
        <taxon>Bathycoccaceae</taxon>
        <taxon>Ostreococcus</taxon>
    </lineage>
</organism>
<dbReference type="GO" id="GO:0003676">
    <property type="term" value="F:nucleic acid binding"/>
    <property type="evidence" value="ECO:0007669"/>
    <property type="project" value="InterPro"/>
</dbReference>
<dbReference type="SUPFAM" id="SSF53098">
    <property type="entry name" value="Ribonuclease H-like"/>
    <property type="match status" value="1"/>
</dbReference>
<evidence type="ECO:0000259" key="5">
    <source>
        <dbReference type="SMART" id="SM00474"/>
    </source>
</evidence>
<dbReference type="eggNOG" id="KOG2207">
    <property type="taxonomic scope" value="Eukaryota"/>
</dbReference>
<dbReference type="GO" id="GO:0006139">
    <property type="term" value="P:nucleobase-containing compound metabolic process"/>
    <property type="evidence" value="ECO:0007669"/>
    <property type="project" value="InterPro"/>
</dbReference>
<evidence type="ECO:0000256" key="3">
    <source>
        <dbReference type="ARBA" id="ARBA00022839"/>
    </source>
</evidence>
<feature type="region of interest" description="Disordered" evidence="4">
    <location>
        <begin position="261"/>
        <end position="310"/>
    </location>
</feature>
<gene>
    <name evidence="6" type="ORF">BE221DRAFT_207317</name>
</gene>
<feature type="compositionally biased region" description="Basic and acidic residues" evidence="4">
    <location>
        <begin position="1"/>
        <end position="10"/>
    </location>
</feature>
<feature type="compositionally biased region" description="Basic and acidic residues" evidence="4">
    <location>
        <begin position="24"/>
        <end position="36"/>
    </location>
</feature>
<dbReference type="Gene3D" id="3.30.420.10">
    <property type="entry name" value="Ribonuclease H-like superfamily/Ribonuclease H"/>
    <property type="match status" value="1"/>
</dbReference>
<dbReference type="PANTHER" id="PTHR47765:SF2">
    <property type="entry name" value="EXONUCLEASE MUT-7 HOMOLOG"/>
    <property type="match status" value="1"/>
</dbReference>
<keyword evidence="3 6" id="KW-0269">Exonuclease</keyword>
<feature type="domain" description="3'-5' exonuclease" evidence="5">
    <location>
        <begin position="322"/>
        <end position="521"/>
    </location>
</feature>
<dbReference type="InterPro" id="IPR010298">
    <property type="entry name" value="YacP-like"/>
</dbReference>